<dbReference type="GO" id="GO:0046872">
    <property type="term" value="F:metal ion binding"/>
    <property type="evidence" value="ECO:0007669"/>
    <property type="project" value="UniProtKB-KW"/>
</dbReference>
<feature type="binding site" evidence="8">
    <location>
        <position position="162"/>
    </location>
    <ligand>
        <name>4-CDP-2-C-methyl-D-erythritol 2-phosphate</name>
        <dbReference type="ChEBI" id="CHEBI:57919"/>
    </ligand>
</feature>
<dbReference type="SUPFAM" id="SSF69765">
    <property type="entry name" value="IpsF-like"/>
    <property type="match status" value="1"/>
</dbReference>
<name>A0A364V6R0_9CORY</name>
<evidence type="ECO:0000256" key="1">
    <source>
        <dbReference type="ARBA" id="ARBA00000200"/>
    </source>
</evidence>
<dbReference type="RefSeq" id="WP_113630572.1">
    <property type="nucleotide sequence ID" value="NZ_QHCV01000031.1"/>
</dbReference>
<dbReference type="AlphaFoldDB" id="A0A364V6R0"/>
<dbReference type="PROSITE" id="PS01350">
    <property type="entry name" value="ISPF"/>
    <property type="match status" value="1"/>
</dbReference>
<dbReference type="Gene3D" id="3.30.1330.50">
    <property type="entry name" value="2-C-methyl-D-erythritol 2,4-cyclodiphosphate synthase"/>
    <property type="match status" value="1"/>
</dbReference>
<dbReference type="EC" id="4.6.1.12" evidence="4 8"/>
<evidence type="ECO:0000259" key="10">
    <source>
        <dbReference type="Pfam" id="PF02542"/>
    </source>
</evidence>
<comment type="caution">
    <text evidence="11">The sequence shown here is derived from an EMBL/GenBank/DDBJ whole genome shotgun (WGS) entry which is preliminary data.</text>
</comment>
<feature type="domain" description="2-C-methyl-D-erythritol 2,4-cyclodiphosphate synthase" evidence="10">
    <location>
        <begin position="25"/>
        <end position="174"/>
    </location>
</feature>
<dbReference type="HAMAP" id="MF_00107">
    <property type="entry name" value="IspF"/>
    <property type="match status" value="1"/>
</dbReference>
<feature type="binding site" evidence="8">
    <location>
        <position position="31"/>
    </location>
    <ligand>
        <name>a divalent metal cation</name>
        <dbReference type="ChEBI" id="CHEBI:60240"/>
    </ligand>
</feature>
<organism evidence="11 12">
    <name type="scientific">Corynebacterium heidelbergense</name>
    <dbReference type="NCBI Taxonomy" id="2055947"/>
    <lineage>
        <taxon>Bacteria</taxon>
        <taxon>Bacillati</taxon>
        <taxon>Actinomycetota</taxon>
        <taxon>Actinomycetes</taxon>
        <taxon>Mycobacteriales</taxon>
        <taxon>Corynebacteriaceae</taxon>
        <taxon>Corynebacterium</taxon>
    </lineage>
</organism>
<keyword evidence="12" id="KW-1185">Reference proteome</keyword>
<feature type="binding site" evidence="8">
    <location>
        <begin position="152"/>
        <end position="155"/>
    </location>
    <ligand>
        <name>4-CDP-2-C-methyl-D-erythritol 2-phosphate</name>
        <dbReference type="ChEBI" id="CHEBI:57919"/>
    </ligand>
</feature>
<comment type="cofactor">
    <cofactor evidence="8">
        <name>a divalent metal cation</name>
        <dbReference type="ChEBI" id="CHEBI:60240"/>
    </cofactor>
    <text evidence="8">Binds 1 divalent metal cation per subunit.</text>
</comment>
<dbReference type="FunFam" id="3.30.1330.50:FF:000003">
    <property type="entry name" value="2-C-methyl-D-erythritol 2,4-cyclodiphosphate synthase"/>
    <property type="match status" value="1"/>
</dbReference>
<feature type="binding site" evidence="8">
    <location>
        <position position="159"/>
    </location>
    <ligand>
        <name>4-CDP-2-C-methyl-D-erythritol 2-phosphate</name>
        <dbReference type="ChEBI" id="CHEBI:57919"/>
    </ligand>
</feature>
<evidence type="ECO:0000256" key="3">
    <source>
        <dbReference type="ARBA" id="ARBA00008480"/>
    </source>
</evidence>
<dbReference type="PANTHER" id="PTHR43181:SF1">
    <property type="entry name" value="2-C-METHYL-D-ERYTHRITOL 2,4-CYCLODIPHOSPHATE SYNTHASE, CHLOROPLASTIC"/>
    <property type="match status" value="1"/>
</dbReference>
<keyword evidence="7 8" id="KW-0456">Lyase</keyword>
<evidence type="ECO:0000256" key="9">
    <source>
        <dbReference type="RuleBase" id="RU004395"/>
    </source>
</evidence>
<evidence type="ECO:0000256" key="8">
    <source>
        <dbReference type="HAMAP-Rule" id="MF_00107"/>
    </source>
</evidence>
<feature type="site" description="Transition state stabilizer" evidence="8">
    <location>
        <position position="153"/>
    </location>
</feature>
<dbReference type="InterPro" id="IPR003526">
    <property type="entry name" value="MECDP_synthase"/>
</dbReference>
<dbReference type="NCBIfam" id="TIGR00151">
    <property type="entry name" value="ispF"/>
    <property type="match status" value="1"/>
</dbReference>
<dbReference type="GO" id="GO:0008685">
    <property type="term" value="F:2-C-methyl-D-erythritol 2,4-cyclodiphosphate synthase activity"/>
    <property type="evidence" value="ECO:0007669"/>
    <property type="project" value="UniProtKB-UniRule"/>
</dbReference>
<dbReference type="GO" id="GO:0019288">
    <property type="term" value="P:isopentenyl diphosphate biosynthetic process, methylerythritol 4-phosphate pathway"/>
    <property type="evidence" value="ECO:0007669"/>
    <property type="project" value="UniProtKB-UniRule"/>
</dbReference>
<reference evidence="11 12" key="1">
    <citation type="journal article" date="2018" name="Syst. Appl. Microbiol.">
        <title>Corynebacterium heidelbergense sp. nov., isolated from the preen glands of Egyptian geese (Alopochen aegyptiacus).</title>
        <authorList>
            <person name="Braun M.S."/>
            <person name="Wang E."/>
            <person name="Zimmermann S."/>
            <person name="Wink M."/>
        </authorList>
    </citation>
    <scope>NUCLEOTIDE SEQUENCE [LARGE SCALE GENOMIC DNA]</scope>
    <source>
        <strain evidence="11 12">647</strain>
    </source>
</reference>
<feature type="binding site" evidence="8">
    <location>
        <begin position="57"/>
        <end position="58"/>
    </location>
    <ligand>
        <name>4-CDP-2-C-methyl-D-erythritol 2-phosphate</name>
        <dbReference type="ChEBI" id="CHEBI:57919"/>
    </ligand>
</feature>
<evidence type="ECO:0000256" key="6">
    <source>
        <dbReference type="ARBA" id="ARBA00023229"/>
    </source>
</evidence>
<keyword evidence="6 8" id="KW-0414">Isoprene biosynthesis</keyword>
<comment type="caution">
    <text evidence="8">Lacks conserved residue(s) required for the propagation of feature annotation.</text>
</comment>
<evidence type="ECO:0000256" key="7">
    <source>
        <dbReference type="ARBA" id="ARBA00023239"/>
    </source>
</evidence>
<comment type="catalytic activity">
    <reaction evidence="1 8 9">
        <text>4-CDP-2-C-methyl-D-erythritol 2-phosphate = 2-C-methyl-D-erythritol 2,4-cyclic diphosphate + CMP</text>
        <dbReference type="Rhea" id="RHEA:23864"/>
        <dbReference type="ChEBI" id="CHEBI:57919"/>
        <dbReference type="ChEBI" id="CHEBI:58483"/>
        <dbReference type="ChEBI" id="CHEBI:60377"/>
        <dbReference type="EC" id="4.6.1.12"/>
    </reaction>
</comment>
<feature type="binding site" evidence="8">
    <location>
        <begin position="31"/>
        <end position="33"/>
    </location>
    <ligand>
        <name>4-CDP-2-C-methyl-D-erythritol 2-phosphate</name>
        <dbReference type="ChEBI" id="CHEBI:57919"/>
    </ligand>
</feature>
<evidence type="ECO:0000256" key="4">
    <source>
        <dbReference type="ARBA" id="ARBA00012579"/>
    </source>
</evidence>
<feature type="binding site" evidence="8">
    <location>
        <position position="33"/>
    </location>
    <ligand>
        <name>a divalent metal cation</name>
        <dbReference type="ChEBI" id="CHEBI:60240"/>
    </ligand>
</feature>
<comment type="subunit">
    <text evidence="8">Homotrimer.</text>
</comment>
<comment type="pathway">
    <text evidence="2 8">Isoprenoid biosynthesis; isopentenyl diphosphate biosynthesis via DXP pathway; isopentenyl diphosphate from 1-deoxy-D-xylulose 5-phosphate: step 4/6.</text>
</comment>
<sequence>MTPAQNFEPAAAPTGPAVGAPIIPRVGVATDAHQVQAGKPCWMACLLWEDEDGCEGHSDGDVVAHAVVDALLSAAGQGDLGSFVGVGRQEYDNVSGARLLTECRELLASKGFTIGNAAVQMVGNRPKMGTRRAEAEAAMSELIGAPVSVSATTTDHLGFTGRGEGVAAVATAVVWSKVQGR</sequence>
<protein>
    <recommendedName>
        <fullName evidence="4 8">2-C-methyl-D-erythritol 2,4-cyclodiphosphate synthase</fullName>
        <shortName evidence="8">MECDP-synthase</shortName>
        <shortName evidence="8">MECPP-synthase</shortName>
        <shortName evidence="8">MECPS</shortName>
        <ecNumber evidence="4 8">4.6.1.12</ecNumber>
    </recommendedName>
</protein>
<feature type="binding site" evidence="8">
    <location>
        <position position="65"/>
    </location>
    <ligand>
        <name>a divalent metal cation</name>
        <dbReference type="ChEBI" id="CHEBI:60240"/>
    </ligand>
</feature>
<gene>
    <name evidence="8" type="primary">ispF</name>
    <name evidence="11" type="ORF">DLJ54_04225</name>
</gene>
<proteinExistence type="inferred from homology"/>
<feature type="site" description="Transition state stabilizer" evidence="8">
    <location>
        <position position="57"/>
    </location>
</feature>
<evidence type="ECO:0000313" key="11">
    <source>
        <dbReference type="EMBL" id="RAV32246.1"/>
    </source>
</evidence>
<comment type="similarity">
    <text evidence="3 8 9">Belongs to the IspF family.</text>
</comment>
<dbReference type="Proteomes" id="UP000251577">
    <property type="component" value="Unassembled WGS sequence"/>
</dbReference>
<dbReference type="Pfam" id="PF02542">
    <property type="entry name" value="YgbB"/>
    <property type="match status" value="1"/>
</dbReference>
<dbReference type="InterPro" id="IPR020555">
    <property type="entry name" value="MECDP_synthase_CS"/>
</dbReference>
<comment type="function">
    <text evidence="8">Involved in the biosynthesis of isopentenyl diphosphate (IPP) and dimethylallyl diphosphate (DMAPP), two major building blocks of isoprenoid compounds. Catalyzes the conversion of 4-diphosphocytidyl-2-C-methyl-D-erythritol 2-phosphate (CDP-ME2P) to 2-C-methyl-D-erythritol 2,4-cyclodiphosphate (ME-CPP) with a corresponding release of cytidine 5-monophosphate (CMP).</text>
</comment>
<dbReference type="PANTHER" id="PTHR43181">
    <property type="entry name" value="2-C-METHYL-D-ERYTHRITOL 2,4-CYCLODIPHOSPHATE SYNTHASE, CHLOROPLASTIC"/>
    <property type="match status" value="1"/>
</dbReference>
<dbReference type="UniPathway" id="UPA00056">
    <property type="reaction ID" value="UER00095"/>
</dbReference>
<evidence type="ECO:0000256" key="2">
    <source>
        <dbReference type="ARBA" id="ARBA00004709"/>
    </source>
</evidence>
<dbReference type="EMBL" id="QHCV01000031">
    <property type="protein sequence ID" value="RAV32246.1"/>
    <property type="molecule type" value="Genomic_DNA"/>
</dbReference>
<evidence type="ECO:0000313" key="12">
    <source>
        <dbReference type="Proteomes" id="UP000251577"/>
    </source>
</evidence>
<feature type="binding site" evidence="8">
    <location>
        <begin position="79"/>
        <end position="81"/>
    </location>
    <ligand>
        <name>4-CDP-2-C-methyl-D-erythritol 2-phosphate</name>
        <dbReference type="ChEBI" id="CHEBI:57919"/>
    </ligand>
</feature>
<evidence type="ECO:0000256" key="5">
    <source>
        <dbReference type="ARBA" id="ARBA00022723"/>
    </source>
</evidence>
<keyword evidence="5 8" id="KW-0479">Metal-binding</keyword>
<dbReference type="CDD" id="cd00554">
    <property type="entry name" value="MECDP_synthase"/>
    <property type="match status" value="1"/>
</dbReference>
<dbReference type="GO" id="GO:0016114">
    <property type="term" value="P:terpenoid biosynthetic process"/>
    <property type="evidence" value="ECO:0007669"/>
    <property type="project" value="InterPro"/>
</dbReference>
<dbReference type="InterPro" id="IPR036571">
    <property type="entry name" value="MECDP_synthase_sf"/>
</dbReference>
<accession>A0A364V6R0</accession>